<dbReference type="AlphaFoldDB" id="A0AAX6RUZ7"/>
<keyword evidence="7" id="KW-1015">Disulfide bond</keyword>
<evidence type="ECO:0000256" key="9">
    <source>
        <dbReference type="ARBA" id="ARBA00023180"/>
    </source>
</evidence>
<keyword evidence="10" id="KW-0807">Transducer</keyword>
<evidence type="ECO:0000313" key="14">
    <source>
        <dbReference type="Proteomes" id="UP000694906"/>
    </source>
</evidence>
<evidence type="ECO:0000256" key="2">
    <source>
        <dbReference type="ARBA" id="ARBA00022475"/>
    </source>
</evidence>
<evidence type="ECO:0000256" key="11">
    <source>
        <dbReference type="SAM" id="MobiDB-lite"/>
    </source>
</evidence>
<organism evidence="14 15">
    <name type="scientific">Heterocephalus glaber</name>
    <name type="common">Naked mole rat</name>
    <dbReference type="NCBI Taxonomy" id="10181"/>
    <lineage>
        <taxon>Eukaryota</taxon>
        <taxon>Metazoa</taxon>
        <taxon>Chordata</taxon>
        <taxon>Craniata</taxon>
        <taxon>Vertebrata</taxon>
        <taxon>Euteleostomi</taxon>
        <taxon>Mammalia</taxon>
        <taxon>Eutheria</taxon>
        <taxon>Euarchontoglires</taxon>
        <taxon>Glires</taxon>
        <taxon>Rodentia</taxon>
        <taxon>Hystricomorpha</taxon>
        <taxon>Bathyergidae</taxon>
        <taxon>Heterocephalus</taxon>
    </lineage>
</organism>
<dbReference type="Pfam" id="PF00001">
    <property type="entry name" value="7tm_1"/>
    <property type="match status" value="1"/>
</dbReference>
<feature type="region of interest" description="Disordered" evidence="11">
    <location>
        <begin position="332"/>
        <end position="374"/>
    </location>
</feature>
<gene>
    <name evidence="15" type="primary">Kiss1r</name>
</gene>
<dbReference type="GO" id="GO:0004930">
    <property type="term" value="F:G protein-coupled receptor activity"/>
    <property type="evidence" value="ECO:0007669"/>
    <property type="project" value="UniProtKB-KW"/>
</dbReference>
<evidence type="ECO:0000256" key="4">
    <source>
        <dbReference type="ARBA" id="ARBA00022989"/>
    </source>
</evidence>
<sequence>MRAAATPGLNASWSALANASGCPGCGANGSDGPGPAPLLLDAWLVPLFFATLMLVGLAGNSLVIFVICRHKQMRTVSNFYIANLAATDVIFLVCCVPFTALLYPLPAWVLGDFMCKFVNYIQQVSVQATCATLTAMSVDRWLGRRFCPGARPAPPLPGAADLLQRGLPQPRPGACLCPLQPARAVPAAARRHLCLLRGHAAPPRPRRRAPFAHRLHLPGSAAGPASQRRACQGVSAGGGRGPALRRLLGPHPAVPGAAGPRPRRRVAPAQLHGVCTQDLGALHVLQQLRAEPAALRLLGLPLSPGLPPRVPLCPKTPASAPWICTLRPRHPPGRVAPPVRPPSPCQVSKARERGAGRAQVVRPGGSHRPSLSTF</sequence>
<keyword evidence="4 12" id="KW-1133">Transmembrane helix</keyword>
<name>A0AAX6RUZ7_HETGA</name>
<keyword evidence="3 12" id="KW-0812">Transmembrane</keyword>
<dbReference type="PANTHER" id="PTHR45695:SF23">
    <property type="entry name" value="GALANIN-LIKE G-PROTEIN COUPLED RECEPTOR NPR-9"/>
    <property type="match status" value="1"/>
</dbReference>
<dbReference type="RefSeq" id="XP_021100815.1">
    <property type="nucleotide sequence ID" value="XM_021245156.1"/>
</dbReference>
<keyword evidence="8 15" id="KW-0675">Receptor</keyword>
<comment type="subcellular location">
    <subcellularLocation>
        <location evidence="1">Cell membrane</location>
        <topology evidence="1">Multi-pass membrane protein</topology>
    </subcellularLocation>
</comment>
<dbReference type="InterPro" id="IPR008103">
    <property type="entry name" value="KiSS_1_rcpt"/>
</dbReference>
<feature type="compositionally biased region" description="Pro residues" evidence="11">
    <location>
        <begin position="334"/>
        <end position="344"/>
    </location>
</feature>
<evidence type="ECO:0000256" key="3">
    <source>
        <dbReference type="ARBA" id="ARBA00022692"/>
    </source>
</evidence>
<feature type="region of interest" description="Disordered" evidence="11">
    <location>
        <begin position="216"/>
        <end position="265"/>
    </location>
</feature>
<evidence type="ECO:0000256" key="1">
    <source>
        <dbReference type="ARBA" id="ARBA00004651"/>
    </source>
</evidence>
<protein>
    <submittedName>
        <fullName evidence="15">KiSS-1 receptor isoform X2</fullName>
    </submittedName>
</protein>
<evidence type="ECO:0000259" key="13">
    <source>
        <dbReference type="PROSITE" id="PS50262"/>
    </source>
</evidence>
<dbReference type="Gene3D" id="1.20.1070.10">
    <property type="entry name" value="Rhodopsin 7-helix transmembrane proteins"/>
    <property type="match status" value="1"/>
</dbReference>
<dbReference type="GO" id="GO:0005886">
    <property type="term" value="C:plasma membrane"/>
    <property type="evidence" value="ECO:0007669"/>
    <property type="project" value="UniProtKB-SubCell"/>
</dbReference>
<dbReference type="PROSITE" id="PS50262">
    <property type="entry name" value="G_PROTEIN_RECEP_F1_2"/>
    <property type="match status" value="1"/>
</dbReference>
<proteinExistence type="predicted"/>
<evidence type="ECO:0000256" key="10">
    <source>
        <dbReference type="ARBA" id="ARBA00023224"/>
    </source>
</evidence>
<feature type="transmembrane region" description="Helical" evidence="12">
    <location>
        <begin position="80"/>
        <end position="105"/>
    </location>
</feature>
<feature type="transmembrane region" description="Helical" evidence="12">
    <location>
        <begin position="43"/>
        <end position="68"/>
    </location>
</feature>
<evidence type="ECO:0000256" key="12">
    <source>
        <dbReference type="SAM" id="Phobius"/>
    </source>
</evidence>
<reference evidence="15" key="1">
    <citation type="submission" date="2025-08" db="UniProtKB">
        <authorList>
            <consortium name="RefSeq"/>
        </authorList>
    </citation>
    <scope>IDENTIFICATION</scope>
</reference>
<keyword evidence="6 12" id="KW-0472">Membrane</keyword>
<dbReference type="InterPro" id="IPR017452">
    <property type="entry name" value="GPCR_Rhodpsn_7TM"/>
</dbReference>
<evidence type="ECO:0000256" key="7">
    <source>
        <dbReference type="ARBA" id="ARBA00023157"/>
    </source>
</evidence>
<evidence type="ECO:0000256" key="5">
    <source>
        <dbReference type="ARBA" id="ARBA00023040"/>
    </source>
</evidence>
<accession>A0AAX6RUZ7</accession>
<dbReference type="FunFam" id="1.20.1070.10:FF:000856">
    <property type="entry name" value="KISS1 receptor b"/>
    <property type="match status" value="1"/>
</dbReference>
<dbReference type="PRINTS" id="PR01728">
    <property type="entry name" value="KISS1RECEPTR"/>
</dbReference>
<dbReference type="GeneID" id="101713680"/>
<keyword evidence="14" id="KW-1185">Reference proteome</keyword>
<dbReference type="PANTHER" id="PTHR45695">
    <property type="entry name" value="LEUCOKININ RECEPTOR-RELATED"/>
    <property type="match status" value="1"/>
</dbReference>
<dbReference type="InterPro" id="IPR000276">
    <property type="entry name" value="GPCR_Rhodpsn"/>
</dbReference>
<dbReference type="CTD" id="84634"/>
<keyword evidence="5" id="KW-0297">G-protein coupled receptor</keyword>
<dbReference type="SUPFAM" id="SSF81321">
    <property type="entry name" value="Family A G protein-coupled receptor-like"/>
    <property type="match status" value="1"/>
</dbReference>
<evidence type="ECO:0000256" key="8">
    <source>
        <dbReference type="ARBA" id="ARBA00023170"/>
    </source>
</evidence>
<dbReference type="PRINTS" id="PR00237">
    <property type="entry name" value="GPCRRHODOPSN"/>
</dbReference>
<dbReference type="Proteomes" id="UP000694906">
    <property type="component" value="Unplaced"/>
</dbReference>
<keyword evidence="9" id="KW-0325">Glycoprotein</keyword>
<keyword evidence="2" id="KW-1003">Cell membrane</keyword>
<feature type="compositionally biased region" description="Low complexity" evidence="11">
    <location>
        <begin position="242"/>
        <end position="260"/>
    </location>
</feature>
<evidence type="ECO:0000313" key="15">
    <source>
        <dbReference type="RefSeq" id="XP_021100815.1"/>
    </source>
</evidence>
<evidence type="ECO:0000256" key="6">
    <source>
        <dbReference type="ARBA" id="ARBA00023136"/>
    </source>
</evidence>
<feature type="domain" description="G-protein coupled receptors family 1 profile" evidence="13">
    <location>
        <begin position="59"/>
        <end position="152"/>
    </location>
</feature>